<accession>C6HG07</accession>
<dbReference type="EMBL" id="GG692425">
    <property type="protein sequence ID" value="EER40758.1"/>
    <property type="molecule type" value="Genomic_DNA"/>
</dbReference>
<gene>
    <name evidence="1" type="ORF">HCDG_05347</name>
</gene>
<dbReference type="AlphaFoldDB" id="C6HG07"/>
<proteinExistence type="predicted"/>
<organism evidence="1 2">
    <name type="scientific">Ajellomyces capsulatus (strain H143)</name>
    <name type="common">Darling's disease fungus</name>
    <name type="synonym">Histoplasma capsulatum</name>
    <dbReference type="NCBI Taxonomy" id="544712"/>
    <lineage>
        <taxon>Eukaryota</taxon>
        <taxon>Fungi</taxon>
        <taxon>Dikarya</taxon>
        <taxon>Ascomycota</taxon>
        <taxon>Pezizomycotina</taxon>
        <taxon>Eurotiomycetes</taxon>
        <taxon>Eurotiomycetidae</taxon>
        <taxon>Onygenales</taxon>
        <taxon>Ajellomycetaceae</taxon>
        <taxon>Histoplasma</taxon>
    </lineage>
</organism>
<sequence>MATELSTRAVATQPNSHRANRNRGMEVTVEIFDGACDREMNNSSAVHSTPTRMRRPADVWMLFVPVDQGIDEFQLRQQWVGGQRNSSKRHDDPTVRLSFGCQRPIGDIKSNFLTSFLPDMLRVLSVPTQLKPSTFCLAASACPIHSVGLGGGAMLFLIRDCIVKPPEEVMWIALRVPHRPSSALIAVAIKATERYCEMKVRLELKGLVKPRSGYQSALRMSCDEDIREIADGFLKATGKPLLNDNKITVVSQTSWMAVPPQITNQIWAPGGSLVPHPHCIPAPSPSTSPNNAFLRNRRQCCEQSSPKIYHLQPDQLPTSDPDYNV</sequence>
<name>C6HG07_AJECH</name>
<reference evidence="2" key="1">
    <citation type="submission" date="2009-05" db="EMBL/GenBank/DDBJ databases">
        <title>The genome sequence of Ajellomyces capsulatus strain H143.</title>
        <authorList>
            <person name="Champion M."/>
            <person name="Cuomo C.A."/>
            <person name="Ma L.-J."/>
            <person name="Henn M.R."/>
            <person name="Sil A."/>
            <person name="Goldman B."/>
            <person name="Young S.K."/>
            <person name="Kodira C.D."/>
            <person name="Zeng Q."/>
            <person name="Koehrsen M."/>
            <person name="Alvarado L."/>
            <person name="Berlin A.M."/>
            <person name="Borenstein D."/>
            <person name="Chen Z."/>
            <person name="Engels R."/>
            <person name="Freedman E."/>
            <person name="Gellesch M."/>
            <person name="Goldberg J."/>
            <person name="Griggs A."/>
            <person name="Gujja S."/>
            <person name="Heiman D.I."/>
            <person name="Hepburn T.A."/>
            <person name="Howarth C."/>
            <person name="Jen D."/>
            <person name="Larson L."/>
            <person name="Lewis B."/>
            <person name="Mehta T."/>
            <person name="Park D."/>
            <person name="Pearson M."/>
            <person name="Roberts A."/>
            <person name="Saif S."/>
            <person name="Shea T.D."/>
            <person name="Shenoy N."/>
            <person name="Sisk P."/>
            <person name="Stolte C."/>
            <person name="Sykes S."/>
            <person name="Walk T."/>
            <person name="White J."/>
            <person name="Yandava C."/>
            <person name="Klein B."/>
            <person name="McEwen J.G."/>
            <person name="Puccia R."/>
            <person name="Goldman G.H."/>
            <person name="Felipe M.S."/>
            <person name="Nino-Vega G."/>
            <person name="San-Blas G."/>
            <person name="Taylor J.W."/>
            <person name="Mendoza L."/>
            <person name="Galagan J.E."/>
            <person name="Nusbaum C."/>
            <person name="Birren B.W."/>
        </authorList>
    </citation>
    <scope>NUCLEOTIDE SEQUENCE [LARGE SCALE GENOMIC DNA]</scope>
    <source>
        <strain evidence="2">H143</strain>
    </source>
</reference>
<evidence type="ECO:0000313" key="1">
    <source>
        <dbReference type="EMBL" id="EER40758.1"/>
    </source>
</evidence>
<protein>
    <submittedName>
        <fullName evidence="1">Uncharacterized protein</fullName>
    </submittedName>
</protein>
<dbReference type="OrthoDB" id="10435117at2759"/>
<dbReference type="Proteomes" id="UP000002624">
    <property type="component" value="Unassembled WGS sequence"/>
</dbReference>
<dbReference type="HOGENOM" id="CLU_855189_0_0_1"/>
<evidence type="ECO:0000313" key="2">
    <source>
        <dbReference type="Proteomes" id="UP000002624"/>
    </source>
</evidence>
<dbReference type="VEuPathDB" id="FungiDB:HCDG_05347"/>